<accession>A0AAQ3MS62</accession>
<dbReference type="AlphaFoldDB" id="A0AAQ3MS62"/>
<gene>
    <name evidence="1" type="ORF">V8G54_028217</name>
</gene>
<name>A0AAQ3MS62_VIGMU</name>
<evidence type="ECO:0000313" key="2">
    <source>
        <dbReference type="Proteomes" id="UP001374535"/>
    </source>
</evidence>
<reference evidence="1 2" key="1">
    <citation type="journal article" date="2023" name="Life. Sci Alliance">
        <title>Evolutionary insights into 3D genome organization and epigenetic landscape of Vigna mungo.</title>
        <authorList>
            <person name="Junaid A."/>
            <person name="Singh B."/>
            <person name="Bhatia S."/>
        </authorList>
    </citation>
    <scope>NUCLEOTIDE SEQUENCE [LARGE SCALE GENOMIC DNA]</scope>
    <source>
        <strain evidence="1">Urdbean</strain>
    </source>
</reference>
<dbReference type="EMBL" id="CP144692">
    <property type="protein sequence ID" value="WVY96066.1"/>
    <property type="molecule type" value="Genomic_DNA"/>
</dbReference>
<organism evidence="1 2">
    <name type="scientific">Vigna mungo</name>
    <name type="common">Black gram</name>
    <name type="synonym">Phaseolus mungo</name>
    <dbReference type="NCBI Taxonomy" id="3915"/>
    <lineage>
        <taxon>Eukaryota</taxon>
        <taxon>Viridiplantae</taxon>
        <taxon>Streptophyta</taxon>
        <taxon>Embryophyta</taxon>
        <taxon>Tracheophyta</taxon>
        <taxon>Spermatophyta</taxon>
        <taxon>Magnoliopsida</taxon>
        <taxon>eudicotyledons</taxon>
        <taxon>Gunneridae</taxon>
        <taxon>Pentapetalae</taxon>
        <taxon>rosids</taxon>
        <taxon>fabids</taxon>
        <taxon>Fabales</taxon>
        <taxon>Fabaceae</taxon>
        <taxon>Papilionoideae</taxon>
        <taxon>50 kb inversion clade</taxon>
        <taxon>NPAAA clade</taxon>
        <taxon>indigoferoid/millettioid clade</taxon>
        <taxon>Phaseoleae</taxon>
        <taxon>Vigna</taxon>
    </lineage>
</organism>
<proteinExistence type="predicted"/>
<evidence type="ECO:0000313" key="1">
    <source>
        <dbReference type="EMBL" id="WVY96066.1"/>
    </source>
</evidence>
<dbReference type="Proteomes" id="UP001374535">
    <property type="component" value="Chromosome 9"/>
</dbReference>
<protein>
    <submittedName>
        <fullName evidence="1">Uncharacterized protein</fullName>
    </submittedName>
</protein>
<keyword evidence="2" id="KW-1185">Reference proteome</keyword>
<sequence>MEKPYMVLVIVLSYSVFLKLSLVSHNFFWTTKITSLASWSESEPASAVATSSQCNAVRYFFTKSITACLSLMKMKPVGLNRRSISISRSTGLHPLLSMSENTLHAWSKS</sequence>